<comment type="pathway">
    <text evidence="5">Polyol metabolism; glycerol fermentation; glycerone phosphate from glycerol (oxidative route): step 1/2.</text>
</comment>
<dbReference type="PANTHER" id="PTHR43616">
    <property type="entry name" value="GLYCEROL DEHYDROGENASE"/>
    <property type="match status" value="1"/>
</dbReference>
<feature type="binding site" evidence="11">
    <location>
        <position position="119"/>
    </location>
    <ligand>
        <name>NAD(+)</name>
        <dbReference type="ChEBI" id="CHEBI:57540"/>
    </ligand>
</feature>
<accession>A0A0D5NGD7</accession>
<feature type="binding site" evidence="9">
    <location>
        <position position="265"/>
    </location>
    <ligand>
        <name>glycerol</name>
        <dbReference type="ChEBI" id="CHEBI:17754"/>
    </ligand>
</feature>
<feature type="binding site" evidence="9">
    <location>
        <position position="165"/>
    </location>
    <ligand>
        <name>glycerol</name>
        <dbReference type="ChEBI" id="CHEBI:17754"/>
    </ligand>
</feature>
<dbReference type="KEGG" id="pbj:VN24_05760"/>
<keyword evidence="9" id="KW-0862">Zinc</keyword>
<dbReference type="Proteomes" id="UP000032633">
    <property type="component" value="Chromosome"/>
</dbReference>
<evidence type="ECO:0000256" key="5">
    <source>
        <dbReference type="ARBA" id="ARBA00037918"/>
    </source>
</evidence>
<dbReference type="STRING" id="1126833.VN24_05760"/>
<feature type="binding site" evidence="11">
    <location>
        <begin position="88"/>
        <end position="92"/>
    </location>
    <ligand>
        <name>NAD(+)</name>
        <dbReference type="ChEBI" id="CHEBI:57540"/>
    </ligand>
</feature>
<evidence type="ECO:0000256" key="4">
    <source>
        <dbReference type="ARBA" id="ARBA00023027"/>
    </source>
</evidence>
<dbReference type="Pfam" id="PF00465">
    <property type="entry name" value="Fe-ADH"/>
    <property type="match status" value="1"/>
</dbReference>
<dbReference type="InterPro" id="IPR018211">
    <property type="entry name" value="ADH_Fe_CS"/>
</dbReference>
<reference evidence="13 14" key="1">
    <citation type="journal article" date="2015" name="J. Biotechnol.">
        <title>Complete genome sequence of Paenibacillus beijingensis 7188(T) (=DSM 24997(T)), a novel rhizobacterium from jujube garden soil.</title>
        <authorList>
            <person name="Kwak Y."/>
            <person name="Shin J.H."/>
        </authorList>
    </citation>
    <scope>NUCLEOTIDE SEQUENCE [LARGE SCALE GENOMIC DNA]</scope>
    <source>
        <strain evidence="13 14">DSM 24997</strain>
    </source>
</reference>
<keyword evidence="14" id="KW-1185">Reference proteome</keyword>
<evidence type="ECO:0000256" key="7">
    <source>
        <dbReference type="ARBA" id="ARBA00040132"/>
    </source>
</evidence>
<dbReference type="Gene3D" id="1.20.1090.10">
    <property type="entry name" value="Dehydroquinate synthase-like - alpha domain"/>
    <property type="match status" value="1"/>
</dbReference>
<evidence type="ECO:0000256" key="1">
    <source>
        <dbReference type="ARBA" id="ARBA00007358"/>
    </source>
</evidence>
<dbReference type="SUPFAM" id="SSF56796">
    <property type="entry name" value="Dehydroquinate synthase-like"/>
    <property type="match status" value="1"/>
</dbReference>
<feature type="domain" description="Alcohol dehydrogenase iron-type/glycerol dehydrogenase GldA" evidence="12">
    <location>
        <begin position="2"/>
        <end position="148"/>
    </location>
</feature>
<comment type="catalytic activity">
    <reaction evidence="8">
        <text>glycerol + NAD(+) = dihydroxyacetone + NADH + H(+)</text>
        <dbReference type="Rhea" id="RHEA:13769"/>
        <dbReference type="ChEBI" id="CHEBI:15378"/>
        <dbReference type="ChEBI" id="CHEBI:16016"/>
        <dbReference type="ChEBI" id="CHEBI:17754"/>
        <dbReference type="ChEBI" id="CHEBI:57540"/>
        <dbReference type="ChEBI" id="CHEBI:57945"/>
        <dbReference type="EC" id="1.1.1.6"/>
    </reaction>
</comment>
<dbReference type="PATRIC" id="fig|1126833.4.peg.1249"/>
<dbReference type="GO" id="GO:0008888">
    <property type="term" value="F:glycerol dehydrogenase (NAD+) activity"/>
    <property type="evidence" value="ECO:0007669"/>
    <property type="project" value="UniProtKB-EC"/>
</dbReference>
<dbReference type="PIRSF" id="PIRSF000112">
    <property type="entry name" value="Glycerol_dehydrogenase"/>
    <property type="match status" value="1"/>
</dbReference>
<evidence type="ECO:0000256" key="8">
    <source>
        <dbReference type="ARBA" id="ARBA00049006"/>
    </source>
</evidence>
<dbReference type="Gene3D" id="3.40.50.1970">
    <property type="match status" value="1"/>
</dbReference>
<evidence type="ECO:0000313" key="14">
    <source>
        <dbReference type="Proteomes" id="UP000032633"/>
    </source>
</evidence>
<reference evidence="14" key="2">
    <citation type="submission" date="2015-03" db="EMBL/GenBank/DDBJ databases">
        <title>Genome sequence of Paenibacillus beijingensis strain DSM 24997T.</title>
        <authorList>
            <person name="Kwak Y."/>
            <person name="Shin J.-H."/>
        </authorList>
    </citation>
    <scope>NUCLEOTIDE SEQUENCE [LARGE SCALE GENOMIC DNA]</scope>
    <source>
        <strain evidence="14">DSM 24997</strain>
    </source>
</reference>
<feature type="binding site" evidence="11">
    <location>
        <begin position="110"/>
        <end position="113"/>
    </location>
    <ligand>
        <name>NAD(+)</name>
        <dbReference type="ChEBI" id="CHEBI:57540"/>
    </ligand>
</feature>
<gene>
    <name evidence="13" type="ORF">VN24_05760</name>
</gene>
<proteinExistence type="inferred from homology"/>
<evidence type="ECO:0000256" key="2">
    <source>
        <dbReference type="ARBA" id="ARBA00022723"/>
    </source>
</evidence>
<name>A0A0D5NGD7_9BACL</name>
<dbReference type="HOGENOM" id="CLU_044754_1_0_9"/>
<dbReference type="CDD" id="cd08170">
    <property type="entry name" value="GlyDH"/>
    <property type="match status" value="1"/>
</dbReference>
<dbReference type="PANTHER" id="PTHR43616:SF5">
    <property type="entry name" value="GLYCEROL DEHYDROGENASE 1"/>
    <property type="match status" value="1"/>
</dbReference>
<organism evidence="13 14">
    <name type="scientific">Paenibacillus beijingensis</name>
    <dbReference type="NCBI Taxonomy" id="1126833"/>
    <lineage>
        <taxon>Bacteria</taxon>
        <taxon>Bacillati</taxon>
        <taxon>Bacillota</taxon>
        <taxon>Bacilli</taxon>
        <taxon>Bacillales</taxon>
        <taxon>Paenibacillaceae</taxon>
        <taxon>Paenibacillus</taxon>
    </lineage>
</organism>
<protein>
    <recommendedName>
        <fullName evidence="7">Glycerol dehydrogenase</fullName>
        <ecNumber evidence="6">1.1.1.6</ecNumber>
    </recommendedName>
</protein>
<dbReference type="InterPro" id="IPR016205">
    <property type="entry name" value="Glycerol_DH"/>
</dbReference>
<feature type="binding site" evidence="9">
    <location>
        <position position="248"/>
    </location>
    <ligand>
        <name>glycerol</name>
        <dbReference type="ChEBI" id="CHEBI:17754"/>
    </ligand>
</feature>
<evidence type="ECO:0000259" key="12">
    <source>
        <dbReference type="Pfam" id="PF00465"/>
    </source>
</evidence>
<dbReference type="GO" id="GO:0046872">
    <property type="term" value="F:metal ion binding"/>
    <property type="evidence" value="ECO:0007669"/>
    <property type="project" value="UniProtKB-KW"/>
</dbReference>
<evidence type="ECO:0000256" key="11">
    <source>
        <dbReference type="PIRSR" id="PIRSR000112-3"/>
    </source>
</evidence>
<feature type="binding site" evidence="10">
    <location>
        <position position="115"/>
    </location>
    <ligand>
        <name>glycerol</name>
        <dbReference type="ChEBI" id="CHEBI:17754"/>
    </ligand>
</feature>
<comment type="cofactor">
    <cofactor evidence="9">
        <name>Zn(2+)</name>
        <dbReference type="ChEBI" id="CHEBI:29105"/>
    </cofactor>
    <text evidence="9">Binds 1 zinc ion per subunit.</text>
</comment>
<keyword evidence="4 11" id="KW-0520">NAD</keyword>
<evidence type="ECO:0000256" key="3">
    <source>
        <dbReference type="ARBA" id="ARBA00023002"/>
    </source>
</evidence>
<evidence type="ECO:0000256" key="6">
    <source>
        <dbReference type="ARBA" id="ARBA00039147"/>
    </source>
</evidence>
<evidence type="ECO:0000256" key="9">
    <source>
        <dbReference type="PIRSR" id="PIRSR000112-1"/>
    </source>
</evidence>
<evidence type="ECO:0000313" key="13">
    <source>
        <dbReference type="EMBL" id="AJY74175.1"/>
    </source>
</evidence>
<evidence type="ECO:0000256" key="10">
    <source>
        <dbReference type="PIRSR" id="PIRSR000112-2"/>
    </source>
</evidence>
<dbReference type="AlphaFoldDB" id="A0A0D5NGD7"/>
<feature type="binding site" evidence="11">
    <location>
        <position position="121"/>
    </location>
    <ligand>
        <name>NAD(+)</name>
        <dbReference type="ChEBI" id="CHEBI:57540"/>
    </ligand>
</feature>
<dbReference type="EC" id="1.1.1.6" evidence="6"/>
<dbReference type="InterPro" id="IPR001670">
    <property type="entry name" value="ADH_Fe/GldA"/>
</dbReference>
<comment type="similarity">
    <text evidence="1">Belongs to the iron-containing alcohol dehydrogenase family.</text>
</comment>
<feature type="binding site" evidence="11">
    <location>
        <position position="125"/>
    </location>
    <ligand>
        <name>NAD(+)</name>
        <dbReference type="ChEBI" id="CHEBI:57540"/>
    </ligand>
</feature>
<dbReference type="OrthoDB" id="5198708at2"/>
<dbReference type="EMBL" id="CP011058">
    <property type="protein sequence ID" value="AJY74175.1"/>
    <property type="molecule type" value="Genomic_DNA"/>
</dbReference>
<dbReference type="PROSITE" id="PS00913">
    <property type="entry name" value="ADH_IRON_1"/>
    <property type="match status" value="1"/>
</dbReference>
<dbReference type="NCBIfam" id="NF006941">
    <property type="entry name" value="PRK09423.1"/>
    <property type="match status" value="1"/>
</dbReference>
<keyword evidence="2 9" id="KW-0479">Metal-binding</keyword>
<keyword evidence="3" id="KW-0560">Oxidoreductase</keyword>
<sequence>MPTQYRQGAGTIGELPECAARYGKRVLLLVTGSGYNRLDKTWLSRWDDLGLSAHFLTFGGECSNAEIGRIGQETSEHRADVIVGIGGGKLLDAAKSAAYRLGLPVIIVPTVASSDAPCSALSVIYDDEGRVVQLETHPHNPELVLVDTEIILRAPLRYFAAGMGDALATGPEALACLHGGGKTILGRYPTQLGTAAAVLCDRILASDGVQALQDAERGLLTGAFERVVEANTLLSGIGFESGGLAAAHSLHDGLTELAECHHLLHGEKVGFCTAVQAVLLGQTGEAERFLQFCRSIGLPFSLAGVGLDTEGKELRARLTLAARRALQPEETIHSMGKAYTAANLVDAFTETDQISKALFA</sequence>